<proteinExistence type="predicted"/>
<sequence length="171" mass="20052">MLFQVDTDLRESPFKISEQLVGYWKGQCLQHFSTHNLIGDRVRFIGSRKPLFDNPWMRVNRFENLNWSEERFVHDASLFQLENKLRLGDLGDRSIIRDSLGHENKKHWFLLSGNYICRSVGFVTLEQASAWIASIETNLQWREGCRFSIHKNWFECSIVDASGAMPQSWPS</sequence>
<evidence type="ECO:0000313" key="1">
    <source>
        <dbReference type="EMBL" id="MDS1310697.1"/>
    </source>
</evidence>
<comment type="caution">
    <text evidence="1">The sequence shown here is derived from an EMBL/GenBank/DDBJ whole genome shotgun (WGS) entry which is preliminary data.</text>
</comment>
<protein>
    <submittedName>
        <fullName evidence="1">Uncharacterized protein</fullName>
    </submittedName>
</protein>
<name>A0ABU2HI22_9GAMM</name>
<reference evidence="1" key="1">
    <citation type="submission" date="2023-09" db="EMBL/GenBank/DDBJ databases">
        <title>Marinobacter sediminicola sp. nov. and Marinobacter maritimum sp. nov., isolated from marine sediment.</title>
        <authorList>
            <person name="An J."/>
        </authorList>
    </citation>
    <scope>NUCLEOTIDE SEQUENCE</scope>
    <source>
        <strain evidence="1">F60267</strain>
    </source>
</reference>
<keyword evidence="2" id="KW-1185">Reference proteome</keyword>
<evidence type="ECO:0000313" key="2">
    <source>
        <dbReference type="Proteomes" id="UP001267407"/>
    </source>
</evidence>
<dbReference type="RefSeq" id="WP_200371813.1">
    <property type="nucleotide sequence ID" value="NZ_JAVMBO010000016.1"/>
</dbReference>
<organism evidence="1 2">
    <name type="scientific">Marinobacter xiaoshiensis</name>
    <dbReference type="NCBI Taxonomy" id="3073652"/>
    <lineage>
        <taxon>Bacteria</taxon>
        <taxon>Pseudomonadati</taxon>
        <taxon>Pseudomonadota</taxon>
        <taxon>Gammaproteobacteria</taxon>
        <taxon>Pseudomonadales</taxon>
        <taxon>Marinobacteraceae</taxon>
        <taxon>Marinobacter</taxon>
    </lineage>
</organism>
<accession>A0ABU2HI22</accession>
<dbReference type="Proteomes" id="UP001267407">
    <property type="component" value="Unassembled WGS sequence"/>
</dbReference>
<gene>
    <name evidence="1" type="ORF">RKA07_11405</name>
</gene>
<dbReference type="EMBL" id="JAVMBO010000016">
    <property type="protein sequence ID" value="MDS1310697.1"/>
    <property type="molecule type" value="Genomic_DNA"/>
</dbReference>